<organism evidence="2 3">
    <name type="scientific">Neurospora tetraspora</name>
    <dbReference type="NCBI Taxonomy" id="94610"/>
    <lineage>
        <taxon>Eukaryota</taxon>
        <taxon>Fungi</taxon>
        <taxon>Dikarya</taxon>
        <taxon>Ascomycota</taxon>
        <taxon>Pezizomycotina</taxon>
        <taxon>Sordariomycetes</taxon>
        <taxon>Sordariomycetidae</taxon>
        <taxon>Sordariales</taxon>
        <taxon>Sordariaceae</taxon>
        <taxon>Neurospora</taxon>
    </lineage>
</organism>
<evidence type="ECO:0000313" key="2">
    <source>
        <dbReference type="EMBL" id="KAK3342358.1"/>
    </source>
</evidence>
<gene>
    <name evidence="2" type="ORF">B0H65DRAFT_468032</name>
</gene>
<dbReference type="GeneID" id="87864093"/>
<name>A0AAE0MQH0_9PEZI</name>
<comment type="caution">
    <text evidence="2">The sequence shown here is derived from an EMBL/GenBank/DDBJ whole genome shotgun (WGS) entry which is preliminary data.</text>
</comment>
<accession>A0AAE0MQH0</accession>
<dbReference type="Pfam" id="PF24120">
    <property type="entry name" value="SsdA_C"/>
    <property type="match status" value="1"/>
</dbReference>
<dbReference type="Proteomes" id="UP001278500">
    <property type="component" value="Unassembled WGS sequence"/>
</dbReference>
<proteinExistence type="predicted"/>
<evidence type="ECO:0000259" key="1">
    <source>
        <dbReference type="Pfam" id="PF24120"/>
    </source>
</evidence>
<sequence length="51" mass="5691">MMAVSGWKDEGESSTQGVLPNTKLTALVRYACQVMEFKLYMQPYDCPGESV</sequence>
<dbReference type="RefSeq" id="XP_062680151.1">
    <property type="nucleotide sequence ID" value="XM_062826939.1"/>
</dbReference>
<protein>
    <recommendedName>
        <fullName evidence="1">Single-strand DNA deaminase toxin A-like C-terminal domain-containing protein</fullName>
    </recommendedName>
</protein>
<feature type="domain" description="Single-strand DNA deaminase toxin A-like C-terminal" evidence="1">
    <location>
        <begin position="3"/>
        <end position="46"/>
    </location>
</feature>
<reference evidence="2" key="1">
    <citation type="journal article" date="2023" name="Mol. Phylogenet. Evol.">
        <title>Genome-scale phylogeny and comparative genomics of the fungal order Sordariales.</title>
        <authorList>
            <person name="Hensen N."/>
            <person name="Bonometti L."/>
            <person name="Westerberg I."/>
            <person name="Brannstrom I.O."/>
            <person name="Guillou S."/>
            <person name="Cros-Aarteil S."/>
            <person name="Calhoun S."/>
            <person name="Haridas S."/>
            <person name="Kuo A."/>
            <person name="Mondo S."/>
            <person name="Pangilinan J."/>
            <person name="Riley R."/>
            <person name="LaButti K."/>
            <person name="Andreopoulos B."/>
            <person name="Lipzen A."/>
            <person name="Chen C."/>
            <person name="Yan M."/>
            <person name="Daum C."/>
            <person name="Ng V."/>
            <person name="Clum A."/>
            <person name="Steindorff A."/>
            <person name="Ohm R.A."/>
            <person name="Martin F."/>
            <person name="Silar P."/>
            <person name="Natvig D.O."/>
            <person name="Lalanne C."/>
            <person name="Gautier V."/>
            <person name="Ament-Velasquez S.L."/>
            <person name="Kruys A."/>
            <person name="Hutchinson M.I."/>
            <person name="Powell A.J."/>
            <person name="Barry K."/>
            <person name="Miller A.N."/>
            <person name="Grigoriev I.V."/>
            <person name="Debuchy R."/>
            <person name="Gladieux P."/>
            <person name="Hiltunen Thoren M."/>
            <person name="Johannesson H."/>
        </authorList>
    </citation>
    <scope>NUCLEOTIDE SEQUENCE</scope>
    <source>
        <strain evidence="2">CBS 560.94</strain>
    </source>
</reference>
<dbReference type="AlphaFoldDB" id="A0AAE0MQH0"/>
<evidence type="ECO:0000313" key="3">
    <source>
        <dbReference type="Proteomes" id="UP001278500"/>
    </source>
</evidence>
<keyword evidence="3" id="KW-1185">Reference proteome</keyword>
<dbReference type="EMBL" id="JAUEPP010000005">
    <property type="protein sequence ID" value="KAK3342358.1"/>
    <property type="molecule type" value="Genomic_DNA"/>
</dbReference>
<dbReference type="InterPro" id="IPR057517">
    <property type="entry name" value="SsdA-like_C"/>
</dbReference>
<reference evidence="2" key="2">
    <citation type="submission" date="2023-06" db="EMBL/GenBank/DDBJ databases">
        <authorList>
            <consortium name="Lawrence Berkeley National Laboratory"/>
            <person name="Haridas S."/>
            <person name="Hensen N."/>
            <person name="Bonometti L."/>
            <person name="Westerberg I."/>
            <person name="Brannstrom I.O."/>
            <person name="Guillou S."/>
            <person name="Cros-Aarteil S."/>
            <person name="Calhoun S."/>
            <person name="Kuo A."/>
            <person name="Mondo S."/>
            <person name="Pangilinan J."/>
            <person name="Riley R."/>
            <person name="Labutti K."/>
            <person name="Andreopoulos B."/>
            <person name="Lipzen A."/>
            <person name="Chen C."/>
            <person name="Yanf M."/>
            <person name="Daum C."/>
            <person name="Ng V."/>
            <person name="Clum A."/>
            <person name="Steindorff A."/>
            <person name="Ohm R."/>
            <person name="Martin F."/>
            <person name="Silar P."/>
            <person name="Natvig D."/>
            <person name="Lalanne C."/>
            <person name="Gautier V."/>
            <person name="Ament-Velasquez S.L."/>
            <person name="Kruys A."/>
            <person name="Hutchinson M.I."/>
            <person name="Powell A.J."/>
            <person name="Barry K."/>
            <person name="Miller A.N."/>
            <person name="Grigoriev I.V."/>
            <person name="Debuchy R."/>
            <person name="Gladieux P."/>
            <person name="Thoren M.H."/>
            <person name="Johannesson H."/>
        </authorList>
    </citation>
    <scope>NUCLEOTIDE SEQUENCE</scope>
    <source>
        <strain evidence="2">CBS 560.94</strain>
    </source>
</reference>